<accession>A0A0G0VGS0</accession>
<dbReference type="Proteomes" id="UP000034293">
    <property type="component" value="Unassembled WGS sequence"/>
</dbReference>
<dbReference type="AlphaFoldDB" id="A0A0G0VGS0"/>
<evidence type="ECO:0000313" key="2">
    <source>
        <dbReference type="Proteomes" id="UP000034293"/>
    </source>
</evidence>
<protein>
    <submittedName>
        <fullName evidence="1">Uncharacterized protein</fullName>
    </submittedName>
</protein>
<evidence type="ECO:0000313" key="1">
    <source>
        <dbReference type="EMBL" id="KKR61942.1"/>
    </source>
</evidence>
<proteinExistence type="predicted"/>
<dbReference type="EMBL" id="LBZA01000051">
    <property type="protein sequence ID" value="KKR61942.1"/>
    <property type="molecule type" value="Genomic_DNA"/>
</dbReference>
<gene>
    <name evidence="1" type="ORF">UU02_C0051G0011</name>
</gene>
<name>A0A0G0VGS0_9BACT</name>
<sequence>MDKKIRDILAKGLGEGYVGRSVKGLVDRAGHTLETSDYQGPEGKYHDEWAAHQNGGGQELVETPDGKKATRVYAGGSLHEEELIKIGLTGKDVIRKLVFFVNQLGEKTRLDTDAESTEGNWSYSYKILKSVQEIPVDVAEEEIKYKGNLVFIHFHINSPVR</sequence>
<organism evidence="1 2">
    <name type="scientific">Candidatus Woesebacteria bacterium GW2011_GWA1_40_43</name>
    <dbReference type="NCBI Taxonomy" id="1618553"/>
    <lineage>
        <taxon>Bacteria</taxon>
        <taxon>Candidatus Woeseibacteriota</taxon>
    </lineage>
</organism>
<comment type="caution">
    <text evidence="1">The sequence shown here is derived from an EMBL/GenBank/DDBJ whole genome shotgun (WGS) entry which is preliminary data.</text>
</comment>
<reference evidence="1 2" key="1">
    <citation type="journal article" date="2015" name="Nature">
        <title>rRNA introns, odd ribosomes, and small enigmatic genomes across a large radiation of phyla.</title>
        <authorList>
            <person name="Brown C.T."/>
            <person name="Hug L.A."/>
            <person name="Thomas B.C."/>
            <person name="Sharon I."/>
            <person name="Castelle C.J."/>
            <person name="Singh A."/>
            <person name="Wilkins M.J."/>
            <person name="Williams K.H."/>
            <person name="Banfield J.F."/>
        </authorList>
    </citation>
    <scope>NUCLEOTIDE SEQUENCE [LARGE SCALE GENOMIC DNA]</scope>
</reference>